<sequence>MINLYRKGKCPLHQTQLEKHRLADCCDKSQGVKAYMKCSQFRELQQAVKNCGDCGNTWLGGEDQIVKTALIDKNDEVQVIFKKEVKNFEANQNKEVKNYKISVYGKKRVSHCPLHQTQLEKHRLADCCDKSQGVKAYMKCSQFRELQQAVKNCGDCGNPQFFRQNLRRQINCEQIVDLLVSKTKENLICLLLRDDNTSQIFDHEKIPYCRTHWAELEKIQTEKEEVSDRLKKKRDELVSSILDSGLPIEEKKMLFERAKIELSGELTKKLATSLVEKILADTNNNEVRESVIRRREEKISDYNLVNGEKAAVEKKERKAKSNWKDTCNNCKKYCPEHSKQLGEHKSKKK</sequence>
<keyword evidence="2" id="KW-1185">Reference proteome</keyword>
<proteinExistence type="predicted"/>
<reference evidence="1" key="1">
    <citation type="submission" date="2021-06" db="EMBL/GenBank/DDBJ databases">
        <authorList>
            <person name="Kallberg Y."/>
            <person name="Tangrot J."/>
            <person name="Rosling A."/>
        </authorList>
    </citation>
    <scope>NUCLEOTIDE SEQUENCE</scope>
    <source>
        <strain evidence="1">MA461A</strain>
    </source>
</reference>
<organism evidence="1 2">
    <name type="scientific">Racocetra persica</name>
    <dbReference type="NCBI Taxonomy" id="160502"/>
    <lineage>
        <taxon>Eukaryota</taxon>
        <taxon>Fungi</taxon>
        <taxon>Fungi incertae sedis</taxon>
        <taxon>Mucoromycota</taxon>
        <taxon>Glomeromycotina</taxon>
        <taxon>Glomeromycetes</taxon>
        <taxon>Diversisporales</taxon>
        <taxon>Gigasporaceae</taxon>
        <taxon>Racocetra</taxon>
    </lineage>
</organism>
<dbReference type="Proteomes" id="UP000789920">
    <property type="component" value="Unassembled WGS sequence"/>
</dbReference>
<evidence type="ECO:0000313" key="2">
    <source>
        <dbReference type="Proteomes" id="UP000789920"/>
    </source>
</evidence>
<protein>
    <submittedName>
        <fullName evidence="1">373_t:CDS:1</fullName>
    </submittedName>
</protein>
<feature type="non-terminal residue" evidence="1">
    <location>
        <position position="349"/>
    </location>
</feature>
<evidence type="ECO:0000313" key="1">
    <source>
        <dbReference type="EMBL" id="CAG8542062.1"/>
    </source>
</evidence>
<comment type="caution">
    <text evidence="1">The sequence shown here is derived from an EMBL/GenBank/DDBJ whole genome shotgun (WGS) entry which is preliminary data.</text>
</comment>
<gene>
    <name evidence="1" type="ORF">RPERSI_LOCUS3594</name>
</gene>
<name>A0ACA9LP39_9GLOM</name>
<accession>A0ACA9LP39</accession>
<dbReference type="EMBL" id="CAJVQC010004549">
    <property type="protein sequence ID" value="CAG8542062.1"/>
    <property type="molecule type" value="Genomic_DNA"/>
</dbReference>